<dbReference type="EMBL" id="JARBDR010000640">
    <property type="protein sequence ID" value="KAJ8310653.1"/>
    <property type="molecule type" value="Genomic_DNA"/>
</dbReference>
<gene>
    <name evidence="1" type="ORF">KUTeg_012518</name>
</gene>
<evidence type="ECO:0000313" key="2">
    <source>
        <dbReference type="Proteomes" id="UP001217089"/>
    </source>
</evidence>
<comment type="caution">
    <text evidence="1">The sequence shown here is derived from an EMBL/GenBank/DDBJ whole genome shotgun (WGS) entry which is preliminary data.</text>
</comment>
<dbReference type="Proteomes" id="UP001217089">
    <property type="component" value="Unassembled WGS sequence"/>
</dbReference>
<proteinExistence type="predicted"/>
<keyword evidence="2" id="KW-1185">Reference proteome</keyword>
<name>A0ABQ9EZT6_TEGGR</name>
<evidence type="ECO:0000313" key="1">
    <source>
        <dbReference type="EMBL" id="KAJ8310653.1"/>
    </source>
</evidence>
<sequence>MYFKIEQLVEKKTFKIKRVPIYQQLFNFFGHFASLFLKNFSNSKVLNKYLAIEHENNDECCAINSLGVKH</sequence>
<protein>
    <submittedName>
        <fullName evidence="1">Uncharacterized protein</fullName>
    </submittedName>
</protein>
<reference evidence="1 2" key="1">
    <citation type="submission" date="2022-12" db="EMBL/GenBank/DDBJ databases">
        <title>Chromosome-level genome of Tegillarca granosa.</title>
        <authorList>
            <person name="Kim J."/>
        </authorList>
    </citation>
    <scope>NUCLEOTIDE SEQUENCE [LARGE SCALE GENOMIC DNA]</scope>
    <source>
        <strain evidence="1">Teg-2019</strain>
        <tissue evidence="1">Adductor muscle</tissue>
    </source>
</reference>
<organism evidence="1 2">
    <name type="scientific">Tegillarca granosa</name>
    <name type="common">Malaysian cockle</name>
    <name type="synonym">Anadara granosa</name>
    <dbReference type="NCBI Taxonomy" id="220873"/>
    <lineage>
        <taxon>Eukaryota</taxon>
        <taxon>Metazoa</taxon>
        <taxon>Spiralia</taxon>
        <taxon>Lophotrochozoa</taxon>
        <taxon>Mollusca</taxon>
        <taxon>Bivalvia</taxon>
        <taxon>Autobranchia</taxon>
        <taxon>Pteriomorphia</taxon>
        <taxon>Arcoida</taxon>
        <taxon>Arcoidea</taxon>
        <taxon>Arcidae</taxon>
        <taxon>Tegillarca</taxon>
    </lineage>
</organism>
<accession>A0ABQ9EZT6</accession>